<dbReference type="AlphaFoldDB" id="A0ABD0JCG1"/>
<evidence type="ECO:0000256" key="1">
    <source>
        <dbReference type="SAM" id="Phobius"/>
    </source>
</evidence>
<keyword evidence="1" id="KW-0472">Membrane</keyword>
<gene>
    <name evidence="2" type="ORF">BaRGS_00036181</name>
</gene>
<evidence type="ECO:0000313" key="2">
    <source>
        <dbReference type="EMBL" id="KAK7469804.1"/>
    </source>
</evidence>
<accession>A0ABD0JCG1</accession>
<protein>
    <submittedName>
        <fullName evidence="2">Uncharacterized protein</fullName>
    </submittedName>
</protein>
<dbReference type="EMBL" id="JACVVK020000503">
    <property type="protein sequence ID" value="KAK7469804.1"/>
    <property type="molecule type" value="Genomic_DNA"/>
</dbReference>
<keyword evidence="3" id="KW-1185">Reference proteome</keyword>
<feature type="non-terminal residue" evidence="2">
    <location>
        <position position="121"/>
    </location>
</feature>
<keyword evidence="1" id="KW-1133">Transmembrane helix</keyword>
<organism evidence="2 3">
    <name type="scientific">Batillaria attramentaria</name>
    <dbReference type="NCBI Taxonomy" id="370345"/>
    <lineage>
        <taxon>Eukaryota</taxon>
        <taxon>Metazoa</taxon>
        <taxon>Spiralia</taxon>
        <taxon>Lophotrochozoa</taxon>
        <taxon>Mollusca</taxon>
        <taxon>Gastropoda</taxon>
        <taxon>Caenogastropoda</taxon>
        <taxon>Sorbeoconcha</taxon>
        <taxon>Cerithioidea</taxon>
        <taxon>Batillariidae</taxon>
        <taxon>Batillaria</taxon>
    </lineage>
</organism>
<dbReference type="Proteomes" id="UP001519460">
    <property type="component" value="Unassembled WGS sequence"/>
</dbReference>
<evidence type="ECO:0000313" key="3">
    <source>
        <dbReference type="Proteomes" id="UP001519460"/>
    </source>
</evidence>
<feature type="transmembrane region" description="Helical" evidence="1">
    <location>
        <begin position="6"/>
        <end position="30"/>
    </location>
</feature>
<keyword evidence="1" id="KW-0812">Transmembrane</keyword>
<sequence length="121" mass="13565">MTLDAEDYAAIACGAFLVVCFAVVMLIRLCRPELLDRNLRKEKKEAEETPEQLSGAPAGNLKLEESAEKVYCFSAETAHGYTYQKECHAERLRSCIVSAQTTRKRERALLDSNLQKTHSIA</sequence>
<comment type="caution">
    <text evidence="2">The sequence shown here is derived from an EMBL/GenBank/DDBJ whole genome shotgun (WGS) entry which is preliminary data.</text>
</comment>
<reference evidence="2 3" key="1">
    <citation type="journal article" date="2023" name="Sci. Data">
        <title>Genome assembly of the Korean intertidal mud-creeper Batillaria attramentaria.</title>
        <authorList>
            <person name="Patra A.K."/>
            <person name="Ho P.T."/>
            <person name="Jun S."/>
            <person name="Lee S.J."/>
            <person name="Kim Y."/>
            <person name="Won Y.J."/>
        </authorList>
    </citation>
    <scope>NUCLEOTIDE SEQUENCE [LARGE SCALE GENOMIC DNA]</scope>
    <source>
        <strain evidence="2">Wonlab-2016</strain>
    </source>
</reference>
<name>A0ABD0JCG1_9CAEN</name>
<proteinExistence type="predicted"/>